<keyword evidence="1" id="KW-0812">Transmembrane</keyword>
<keyword evidence="1" id="KW-1133">Transmembrane helix</keyword>
<keyword evidence="1" id="KW-0472">Membrane</keyword>
<organism evidence="2 3">
    <name type="scientific">Christiangramia oceanisediminis</name>
    <dbReference type="NCBI Taxonomy" id="2920386"/>
    <lineage>
        <taxon>Bacteria</taxon>
        <taxon>Pseudomonadati</taxon>
        <taxon>Bacteroidota</taxon>
        <taxon>Flavobacteriia</taxon>
        <taxon>Flavobacteriales</taxon>
        <taxon>Flavobacteriaceae</taxon>
        <taxon>Christiangramia</taxon>
    </lineage>
</organism>
<proteinExistence type="predicted"/>
<comment type="caution">
    <text evidence="2">The sequence shown here is derived from an EMBL/GenBank/DDBJ whole genome shotgun (WGS) entry which is preliminary data.</text>
</comment>
<evidence type="ECO:0000313" key="2">
    <source>
        <dbReference type="EMBL" id="MCP9198340.1"/>
    </source>
</evidence>
<feature type="transmembrane region" description="Helical" evidence="1">
    <location>
        <begin position="100"/>
        <end position="118"/>
    </location>
</feature>
<reference evidence="2" key="1">
    <citation type="submission" date="2022-07" db="EMBL/GenBank/DDBJ databases">
        <title>Gramela sediminis sp. nov., isolated from deep-sea sediment of the Indian Ocean.</title>
        <authorList>
            <person name="Shi H."/>
        </authorList>
    </citation>
    <scope>NUCLEOTIDE SEQUENCE</scope>
    <source>
        <strain evidence="2">GC03-9</strain>
    </source>
</reference>
<evidence type="ECO:0000313" key="3">
    <source>
        <dbReference type="Proteomes" id="UP001155280"/>
    </source>
</evidence>
<dbReference type="AlphaFoldDB" id="A0A9X2I1V9"/>
<dbReference type="EMBL" id="JANCNS010000001">
    <property type="protein sequence ID" value="MCP9198340.1"/>
    <property type="molecule type" value="Genomic_DNA"/>
</dbReference>
<protein>
    <submittedName>
        <fullName evidence="2">Uncharacterized protein</fullName>
    </submittedName>
</protein>
<sequence length="128" mass="14885">MEKQFDREEELLKKLLNEVGAEIPSAGMKDNIMRQISWKTAKIKPYKPLIPAFMWYIIGGVLLSSMGLLYSMYAEVSFNWDLGSPAFNFFQLPVLEFSKIMQYAIALVGLFFLQIPILKRFLDRQFGY</sequence>
<feature type="transmembrane region" description="Helical" evidence="1">
    <location>
        <begin position="52"/>
        <end position="73"/>
    </location>
</feature>
<dbReference type="Proteomes" id="UP001155280">
    <property type="component" value="Unassembled WGS sequence"/>
</dbReference>
<name>A0A9X2I1V9_9FLAO</name>
<gene>
    <name evidence="2" type="ORF">MKO06_00360</name>
</gene>
<keyword evidence="3" id="KW-1185">Reference proteome</keyword>
<evidence type="ECO:0000256" key="1">
    <source>
        <dbReference type="SAM" id="Phobius"/>
    </source>
</evidence>
<dbReference type="RefSeq" id="WP_241550351.1">
    <property type="nucleotide sequence ID" value="NZ_JANCNS010000001.1"/>
</dbReference>
<accession>A0A9X2I1V9</accession>